<accession>A0A328PB63</accession>
<gene>
    <name evidence="1" type="ORF">DPC56_01965</name>
</gene>
<dbReference type="AlphaFoldDB" id="A0A328PB63"/>
<dbReference type="OrthoDB" id="80401at2157"/>
<proteinExistence type="predicted"/>
<protein>
    <submittedName>
        <fullName evidence="1">Uncharacterized protein</fullName>
    </submittedName>
</protein>
<dbReference type="EMBL" id="QLOE01000002">
    <property type="protein sequence ID" value="RAO79569.1"/>
    <property type="molecule type" value="Genomic_DNA"/>
</dbReference>
<sequence>MKKTVIFIILVIIFVGYVHFTTANGEFEPLGRLAFVKLANPDMYPGHPHSRLLAEYARSHGSKCALVVHYGGSSNYRSYMEGDILILQLAYVEKKPYTPGINWSEVWEEGINGVPADKWTYRSDGIEFQTLDEALAYIRERARENGQDGPIPLVYHGTVREGDIVINQGCGFPLYYHIIRSQYGPLVAYYYVIKGFFYPYIYNPYRNFEIKNAEALQYYYTHNMLNYE</sequence>
<name>A0A328PB63_9EURY</name>
<comment type="caution">
    <text evidence="1">The sequence shown here is derived from an EMBL/GenBank/DDBJ whole genome shotgun (WGS) entry which is preliminary data.</text>
</comment>
<dbReference type="Proteomes" id="UP000249782">
    <property type="component" value="Unassembled WGS sequence"/>
</dbReference>
<dbReference type="RefSeq" id="WP_112093398.1">
    <property type="nucleotide sequence ID" value="NZ_QLOE01000002.1"/>
</dbReference>
<organism evidence="1 2">
    <name type="scientific">Methanothermobacter tenebrarum</name>
    <dbReference type="NCBI Taxonomy" id="680118"/>
    <lineage>
        <taxon>Archaea</taxon>
        <taxon>Methanobacteriati</taxon>
        <taxon>Methanobacteriota</taxon>
        <taxon>Methanomada group</taxon>
        <taxon>Methanobacteria</taxon>
        <taxon>Methanobacteriales</taxon>
        <taxon>Methanobacteriaceae</taxon>
        <taxon>Methanothermobacter</taxon>
    </lineage>
</organism>
<keyword evidence="2" id="KW-1185">Reference proteome</keyword>
<reference evidence="1 2" key="1">
    <citation type="submission" date="2018-06" db="EMBL/GenBank/DDBJ databases">
        <title>Draft genome sequence of hyperthermophilic methanogen Methanothermobacter tenebrarum sp. MCM-B 1447.</title>
        <authorList>
            <person name="Pore S.D."/>
            <person name="Dagar S."/>
            <person name="Dhakephalkar P.K."/>
        </authorList>
    </citation>
    <scope>NUCLEOTIDE SEQUENCE [LARGE SCALE GENOMIC DNA]</scope>
    <source>
        <strain evidence="1 2">MCM B 1447</strain>
    </source>
</reference>
<evidence type="ECO:0000313" key="1">
    <source>
        <dbReference type="EMBL" id="RAO79569.1"/>
    </source>
</evidence>
<evidence type="ECO:0000313" key="2">
    <source>
        <dbReference type="Proteomes" id="UP000249782"/>
    </source>
</evidence>